<dbReference type="EMBL" id="JAIWYP010000001">
    <property type="protein sequence ID" value="KAH3897941.1"/>
    <property type="molecule type" value="Genomic_DNA"/>
</dbReference>
<name>A0A9D4NNY7_DREPO</name>
<dbReference type="Proteomes" id="UP000828390">
    <property type="component" value="Unassembled WGS sequence"/>
</dbReference>
<dbReference type="AlphaFoldDB" id="A0A9D4NNY7"/>
<protein>
    <submittedName>
        <fullName evidence="1">Uncharacterized protein</fullName>
    </submittedName>
</protein>
<gene>
    <name evidence="1" type="ORF">DPMN_022137</name>
</gene>
<comment type="caution">
    <text evidence="1">The sequence shown here is derived from an EMBL/GenBank/DDBJ whole genome shotgun (WGS) entry which is preliminary data.</text>
</comment>
<sequence>MHYLLAFFIEQRAEEFTRKLQLLQLKSFPCDLTVAGLKQLVSNDLESSRTSLVLHRKSPHCTFPAGKVLCSISNDKVFLLDVIRALGVNQTVFNVTETSLSHLNYVKSLTFNGDISPNYGELRSILIK</sequence>
<accession>A0A9D4NNY7</accession>
<evidence type="ECO:0000313" key="2">
    <source>
        <dbReference type="Proteomes" id="UP000828390"/>
    </source>
</evidence>
<keyword evidence="2" id="KW-1185">Reference proteome</keyword>
<reference evidence="1" key="1">
    <citation type="journal article" date="2019" name="bioRxiv">
        <title>The Genome of the Zebra Mussel, Dreissena polymorpha: A Resource for Invasive Species Research.</title>
        <authorList>
            <person name="McCartney M.A."/>
            <person name="Auch B."/>
            <person name="Kono T."/>
            <person name="Mallez S."/>
            <person name="Zhang Y."/>
            <person name="Obille A."/>
            <person name="Becker A."/>
            <person name="Abrahante J.E."/>
            <person name="Garbe J."/>
            <person name="Badalamenti J.P."/>
            <person name="Herman A."/>
            <person name="Mangelson H."/>
            <person name="Liachko I."/>
            <person name="Sullivan S."/>
            <person name="Sone E.D."/>
            <person name="Koren S."/>
            <person name="Silverstein K.A.T."/>
            <person name="Beckman K.B."/>
            <person name="Gohl D.M."/>
        </authorList>
    </citation>
    <scope>NUCLEOTIDE SEQUENCE</scope>
    <source>
        <strain evidence="1">Duluth1</strain>
        <tissue evidence="1">Whole animal</tissue>
    </source>
</reference>
<evidence type="ECO:0000313" key="1">
    <source>
        <dbReference type="EMBL" id="KAH3897941.1"/>
    </source>
</evidence>
<reference evidence="1" key="2">
    <citation type="submission" date="2020-11" db="EMBL/GenBank/DDBJ databases">
        <authorList>
            <person name="McCartney M.A."/>
            <person name="Auch B."/>
            <person name="Kono T."/>
            <person name="Mallez S."/>
            <person name="Becker A."/>
            <person name="Gohl D.M."/>
            <person name="Silverstein K.A.T."/>
            <person name="Koren S."/>
            <person name="Bechman K.B."/>
            <person name="Herman A."/>
            <person name="Abrahante J.E."/>
            <person name="Garbe J."/>
        </authorList>
    </citation>
    <scope>NUCLEOTIDE SEQUENCE</scope>
    <source>
        <strain evidence="1">Duluth1</strain>
        <tissue evidence="1">Whole animal</tissue>
    </source>
</reference>
<organism evidence="1 2">
    <name type="scientific">Dreissena polymorpha</name>
    <name type="common">Zebra mussel</name>
    <name type="synonym">Mytilus polymorpha</name>
    <dbReference type="NCBI Taxonomy" id="45954"/>
    <lineage>
        <taxon>Eukaryota</taxon>
        <taxon>Metazoa</taxon>
        <taxon>Spiralia</taxon>
        <taxon>Lophotrochozoa</taxon>
        <taxon>Mollusca</taxon>
        <taxon>Bivalvia</taxon>
        <taxon>Autobranchia</taxon>
        <taxon>Heteroconchia</taxon>
        <taxon>Euheterodonta</taxon>
        <taxon>Imparidentia</taxon>
        <taxon>Neoheterodontei</taxon>
        <taxon>Myida</taxon>
        <taxon>Dreissenoidea</taxon>
        <taxon>Dreissenidae</taxon>
        <taxon>Dreissena</taxon>
    </lineage>
</organism>
<proteinExistence type="predicted"/>